<evidence type="ECO:0000313" key="1">
    <source>
        <dbReference type="EMBL" id="GAG56805.1"/>
    </source>
</evidence>
<dbReference type="Gene3D" id="1.25.40.10">
    <property type="entry name" value="Tetratricopeptide repeat domain"/>
    <property type="match status" value="1"/>
</dbReference>
<sequence length="88" mass="10881">MKSIDLKGIQNRKSYLIRYFYKIQEDLKDVKVPYHIMVKCADILFKYRQYNMAEDLYKKVIKTFPEAPDIAAIYYKRARLFFYYFRKL</sequence>
<dbReference type="SUPFAM" id="SSF48452">
    <property type="entry name" value="TPR-like"/>
    <property type="match status" value="1"/>
</dbReference>
<accession>X0YL69</accession>
<organism evidence="1">
    <name type="scientific">marine sediment metagenome</name>
    <dbReference type="NCBI Taxonomy" id="412755"/>
    <lineage>
        <taxon>unclassified sequences</taxon>
        <taxon>metagenomes</taxon>
        <taxon>ecological metagenomes</taxon>
    </lineage>
</organism>
<comment type="caution">
    <text evidence="1">The sequence shown here is derived from an EMBL/GenBank/DDBJ whole genome shotgun (WGS) entry which is preliminary data.</text>
</comment>
<reference evidence="1" key="1">
    <citation type="journal article" date="2014" name="Front. Microbiol.">
        <title>High frequency of phylogenetically diverse reductive dehalogenase-homologous genes in deep subseafloor sedimentary metagenomes.</title>
        <authorList>
            <person name="Kawai M."/>
            <person name="Futagami T."/>
            <person name="Toyoda A."/>
            <person name="Takaki Y."/>
            <person name="Nishi S."/>
            <person name="Hori S."/>
            <person name="Arai W."/>
            <person name="Tsubouchi T."/>
            <person name="Morono Y."/>
            <person name="Uchiyama I."/>
            <person name="Ito T."/>
            <person name="Fujiyama A."/>
            <person name="Inagaki F."/>
            <person name="Takami H."/>
        </authorList>
    </citation>
    <scope>NUCLEOTIDE SEQUENCE</scope>
    <source>
        <strain evidence="1">Expedition CK06-06</strain>
    </source>
</reference>
<dbReference type="InterPro" id="IPR011990">
    <property type="entry name" value="TPR-like_helical_dom_sf"/>
</dbReference>
<name>X0YL69_9ZZZZ</name>
<dbReference type="AlphaFoldDB" id="X0YL69"/>
<proteinExistence type="predicted"/>
<gene>
    <name evidence="1" type="ORF">S01H4_09502</name>
</gene>
<protein>
    <recommendedName>
        <fullName evidence="2">Outer membrane lipoprotein BamD-like domain-containing protein</fullName>
    </recommendedName>
</protein>
<dbReference type="EMBL" id="BART01003449">
    <property type="protein sequence ID" value="GAG56805.1"/>
    <property type="molecule type" value="Genomic_DNA"/>
</dbReference>
<evidence type="ECO:0008006" key="2">
    <source>
        <dbReference type="Google" id="ProtNLM"/>
    </source>
</evidence>